<gene>
    <name evidence="4" type="ORF">L211DRAFT_770935</name>
</gene>
<evidence type="ECO:0000256" key="3">
    <source>
        <dbReference type="RuleBase" id="RU364104"/>
    </source>
</evidence>
<dbReference type="PROSITE" id="PS51808">
    <property type="entry name" value="CHCH"/>
    <property type="match status" value="1"/>
</dbReference>
<dbReference type="OrthoDB" id="6224010at2759"/>
<name>A0A3N4LTC6_9PEZI</name>
<dbReference type="PANTHER" id="PTHR22977:SF5">
    <property type="entry name" value="COX ASSEMBLY MITOCHONDRIAL PROTEIN HOMOLOG"/>
    <property type="match status" value="1"/>
</dbReference>
<comment type="function">
    <text evidence="3">Required for mitochondrial cytochrome c oxidase (COX) assembly and respiration.</text>
</comment>
<dbReference type="PANTHER" id="PTHR22977">
    <property type="entry name" value="COX ASSEMBLY MITOCHONDRIAL PROTEIN"/>
    <property type="match status" value="1"/>
</dbReference>
<keyword evidence="3" id="KW-0999">Mitochondrion inner membrane</keyword>
<protein>
    <recommendedName>
        <fullName evidence="3">COX assembly mitochondrial protein</fullName>
    </recommendedName>
</protein>
<dbReference type="AlphaFoldDB" id="A0A3N4LTC6"/>
<evidence type="ECO:0000256" key="2">
    <source>
        <dbReference type="ARBA" id="ARBA00023157"/>
    </source>
</evidence>
<comment type="similarity">
    <text evidence="1 3">Belongs to the CMC family.</text>
</comment>
<organism evidence="4 5">
    <name type="scientific">Terfezia boudieri ATCC MYA-4762</name>
    <dbReference type="NCBI Taxonomy" id="1051890"/>
    <lineage>
        <taxon>Eukaryota</taxon>
        <taxon>Fungi</taxon>
        <taxon>Dikarya</taxon>
        <taxon>Ascomycota</taxon>
        <taxon>Pezizomycotina</taxon>
        <taxon>Pezizomycetes</taxon>
        <taxon>Pezizales</taxon>
        <taxon>Pezizaceae</taxon>
        <taxon>Terfezia</taxon>
    </lineage>
</organism>
<dbReference type="InParanoid" id="A0A3N4LTC6"/>
<comment type="subcellular location">
    <subcellularLocation>
        <location evidence="3">Mitochondrion inner membrane</location>
    </subcellularLocation>
</comment>
<dbReference type="Pfam" id="PF08583">
    <property type="entry name" value="Cmc1"/>
    <property type="match status" value="1"/>
</dbReference>
<keyword evidence="3" id="KW-0472">Membrane</keyword>
<keyword evidence="2" id="KW-1015">Disulfide bond</keyword>
<keyword evidence="3" id="KW-0496">Mitochondrion</keyword>
<feature type="non-terminal residue" evidence="4">
    <location>
        <position position="87"/>
    </location>
</feature>
<keyword evidence="3" id="KW-0143">Chaperone</keyword>
<evidence type="ECO:0000313" key="5">
    <source>
        <dbReference type="Proteomes" id="UP000267821"/>
    </source>
</evidence>
<proteinExistence type="inferred from homology"/>
<reference evidence="4 5" key="1">
    <citation type="journal article" date="2018" name="Nat. Ecol. Evol.">
        <title>Pezizomycetes genomes reveal the molecular basis of ectomycorrhizal truffle lifestyle.</title>
        <authorList>
            <person name="Murat C."/>
            <person name="Payen T."/>
            <person name="Noel B."/>
            <person name="Kuo A."/>
            <person name="Morin E."/>
            <person name="Chen J."/>
            <person name="Kohler A."/>
            <person name="Krizsan K."/>
            <person name="Balestrini R."/>
            <person name="Da Silva C."/>
            <person name="Montanini B."/>
            <person name="Hainaut M."/>
            <person name="Levati E."/>
            <person name="Barry K.W."/>
            <person name="Belfiori B."/>
            <person name="Cichocki N."/>
            <person name="Clum A."/>
            <person name="Dockter R.B."/>
            <person name="Fauchery L."/>
            <person name="Guy J."/>
            <person name="Iotti M."/>
            <person name="Le Tacon F."/>
            <person name="Lindquist E.A."/>
            <person name="Lipzen A."/>
            <person name="Malagnac F."/>
            <person name="Mello A."/>
            <person name="Molinier V."/>
            <person name="Miyauchi S."/>
            <person name="Poulain J."/>
            <person name="Riccioni C."/>
            <person name="Rubini A."/>
            <person name="Sitrit Y."/>
            <person name="Splivallo R."/>
            <person name="Traeger S."/>
            <person name="Wang M."/>
            <person name="Zifcakova L."/>
            <person name="Wipf D."/>
            <person name="Zambonelli A."/>
            <person name="Paolocci F."/>
            <person name="Nowrousian M."/>
            <person name="Ottonello S."/>
            <person name="Baldrian P."/>
            <person name="Spatafora J.W."/>
            <person name="Henrissat B."/>
            <person name="Nagy L.G."/>
            <person name="Aury J.M."/>
            <person name="Wincker P."/>
            <person name="Grigoriev I.V."/>
            <person name="Bonfante P."/>
            <person name="Martin F.M."/>
        </authorList>
    </citation>
    <scope>NUCLEOTIDE SEQUENCE [LARGE SCALE GENOMIC DNA]</scope>
    <source>
        <strain evidence="4 5">ATCC MYA-4762</strain>
    </source>
</reference>
<dbReference type="EMBL" id="ML121535">
    <property type="protein sequence ID" value="RPB26184.1"/>
    <property type="molecule type" value="Genomic_DNA"/>
</dbReference>
<evidence type="ECO:0000313" key="4">
    <source>
        <dbReference type="EMBL" id="RPB26184.1"/>
    </source>
</evidence>
<evidence type="ECO:0000256" key="1">
    <source>
        <dbReference type="ARBA" id="ARBA00007347"/>
    </source>
</evidence>
<dbReference type="InterPro" id="IPR013892">
    <property type="entry name" value="Cyt_c_biogenesis_Cmc1-like"/>
</dbReference>
<dbReference type="STRING" id="1051890.A0A3N4LTC6"/>
<accession>A0A3N4LTC6</accession>
<dbReference type="FunCoup" id="A0A3N4LTC6">
    <property type="interactions" value="26"/>
</dbReference>
<dbReference type="GO" id="GO:0005743">
    <property type="term" value="C:mitochondrial inner membrane"/>
    <property type="evidence" value="ECO:0007669"/>
    <property type="project" value="UniProtKB-SubCell"/>
</dbReference>
<dbReference type="Proteomes" id="UP000267821">
    <property type="component" value="Unassembled WGS sequence"/>
</dbReference>
<sequence>MPSKTPLPLSATQEAQVRDVYYARVRGLCAEEIRAFAECAKNRTITANWKCKAQRGQMNSCMVSHATQEEFDRAREDWFRLRLEKQR</sequence>
<keyword evidence="5" id="KW-1185">Reference proteome</keyword>